<organism evidence="2 3">
    <name type="scientific">Pedobacter hiemivivus</name>
    <dbReference type="NCBI Taxonomy" id="2530454"/>
    <lineage>
        <taxon>Bacteria</taxon>
        <taxon>Pseudomonadati</taxon>
        <taxon>Bacteroidota</taxon>
        <taxon>Sphingobacteriia</taxon>
        <taxon>Sphingobacteriales</taxon>
        <taxon>Sphingobacteriaceae</taxon>
        <taxon>Pedobacter</taxon>
    </lineage>
</organism>
<feature type="coiled-coil region" evidence="1">
    <location>
        <begin position="641"/>
        <end position="675"/>
    </location>
</feature>
<name>A0A4U1G255_9SPHI</name>
<sequence>MLEFTTPILKLIKMKKTLIATLVLITCSIISKSQISPSLPTNSKSYGSETYLSPDGLLWYGTAPFKYRSVYPKTKIDSLFALIPSLSSNSTQWAGNNFDGIDAAVDTYLIAYHGAGNVGYSSKSFVQTFADVNNGALLNNSILGNAATSTLSTNSTTWQGLNFTGASGAISPYLVAYQGGMDLGFATKSTTQTFLDINNGSTINNSISGNATTATNSQLWTSQIFTNIDVVGDSPSRLMGYYGSGWRPIPQAEAQGYMGINAGGETLQSVTDRGNIITNGIAFNGNNLGISWTNSGNNASILGENGSLRMFAGGNESIRVLANGNVGLGTTTPLAKLDVDGTGYFSGSITALQGDFSGKVTSGSAVISPWVTNSAFARFGHKDFNTGFLQNSAGEVFMGSDNNVFINGAAIAIGGPTTFSGKVITTGMRLQGTNQSSIDLRNLAGDVASGYILGRSLGTDNANDFFIYNAENGTAPLRIASNDNVTFSRSITALQGDFAGKVTSGSAVISPWVTNSTFARFGHKDFNTGFLQNSAGEVFMGSDSNVSINGATIAIGGQTTFSGNVGIGTTLPTEKLSVKGKIRAQEVKVENINWPDYVFAKSYRLPTLQETEKHIREKGHLPGIPSAGEVKANGIDVGEMNAKLLQKIEELTLHLIDMKKENEMLNKRLLKVEKKQR</sequence>
<dbReference type="AlphaFoldDB" id="A0A4U1G255"/>
<evidence type="ECO:0008006" key="4">
    <source>
        <dbReference type="Google" id="ProtNLM"/>
    </source>
</evidence>
<protein>
    <recommendedName>
        <fullName evidence="4">Peptidase S74 domain-containing protein</fullName>
    </recommendedName>
</protein>
<accession>A0A4U1G255</accession>
<proteinExistence type="predicted"/>
<dbReference type="RefSeq" id="WP_136881971.1">
    <property type="nucleotide sequence ID" value="NZ_SWDX01000012.1"/>
</dbReference>
<gene>
    <name evidence="2" type="ORF">FBD94_23085</name>
</gene>
<dbReference type="EMBL" id="SWDX01000012">
    <property type="protein sequence ID" value="TKC56600.1"/>
    <property type="molecule type" value="Genomic_DNA"/>
</dbReference>
<evidence type="ECO:0000256" key="1">
    <source>
        <dbReference type="SAM" id="Coils"/>
    </source>
</evidence>
<reference evidence="2 3" key="1">
    <citation type="submission" date="2019-04" db="EMBL/GenBank/DDBJ databases">
        <title>Pedobacter sp. RP-1-16 sp. nov., isolated from Arctic soil.</title>
        <authorList>
            <person name="Dahal R.H."/>
            <person name="Kim D.-U."/>
        </authorList>
    </citation>
    <scope>NUCLEOTIDE SEQUENCE [LARGE SCALE GENOMIC DNA]</scope>
    <source>
        <strain evidence="2 3">RP-1-16</strain>
    </source>
</reference>
<evidence type="ECO:0000313" key="3">
    <source>
        <dbReference type="Proteomes" id="UP000309594"/>
    </source>
</evidence>
<comment type="caution">
    <text evidence="2">The sequence shown here is derived from an EMBL/GenBank/DDBJ whole genome shotgun (WGS) entry which is preliminary data.</text>
</comment>
<dbReference type="Proteomes" id="UP000309594">
    <property type="component" value="Unassembled WGS sequence"/>
</dbReference>
<evidence type="ECO:0000313" key="2">
    <source>
        <dbReference type="EMBL" id="TKC56600.1"/>
    </source>
</evidence>
<keyword evidence="1" id="KW-0175">Coiled coil</keyword>